<dbReference type="Proteomes" id="UP000198767">
    <property type="component" value="Unassembled WGS sequence"/>
</dbReference>
<dbReference type="GO" id="GO:0016491">
    <property type="term" value="F:oxidoreductase activity"/>
    <property type="evidence" value="ECO:0007669"/>
    <property type="project" value="UniProtKB-KW"/>
</dbReference>
<evidence type="ECO:0000256" key="7">
    <source>
        <dbReference type="SAM" id="MobiDB-lite"/>
    </source>
</evidence>
<dbReference type="Pfam" id="PF03460">
    <property type="entry name" value="NIR_SIR_ferr"/>
    <property type="match status" value="1"/>
</dbReference>
<dbReference type="GO" id="GO:0046872">
    <property type="term" value="F:metal ion binding"/>
    <property type="evidence" value="ECO:0007669"/>
    <property type="project" value="UniProtKB-KW"/>
</dbReference>
<reference evidence="9 10" key="1">
    <citation type="submission" date="2016-10" db="EMBL/GenBank/DDBJ databases">
        <authorList>
            <person name="de Groot N.N."/>
        </authorList>
    </citation>
    <scope>NUCLEOTIDE SEQUENCE [LARGE SCALE GENOMIC DNA]</scope>
    <source>
        <strain evidence="9 10">U95</strain>
    </source>
</reference>
<dbReference type="OrthoDB" id="7459360at2"/>
<dbReference type="GO" id="GO:0051539">
    <property type="term" value="F:4 iron, 4 sulfur cluster binding"/>
    <property type="evidence" value="ECO:0007669"/>
    <property type="project" value="UniProtKB-KW"/>
</dbReference>
<dbReference type="RefSeq" id="WP_090219746.1">
    <property type="nucleotide sequence ID" value="NZ_FMWG01000008.1"/>
</dbReference>
<accession>A0A1G5R508</accession>
<keyword evidence="6" id="KW-0411">Iron-sulfur</keyword>
<evidence type="ECO:0000313" key="10">
    <source>
        <dbReference type="Proteomes" id="UP000198767"/>
    </source>
</evidence>
<evidence type="ECO:0000256" key="2">
    <source>
        <dbReference type="ARBA" id="ARBA00022617"/>
    </source>
</evidence>
<proteinExistence type="predicted"/>
<dbReference type="InterPro" id="IPR005117">
    <property type="entry name" value="NiRdtase/SiRdtase_haem-b_fer"/>
</dbReference>
<dbReference type="InterPro" id="IPR045854">
    <property type="entry name" value="NO2/SO3_Rdtase_4Fe4S_sf"/>
</dbReference>
<feature type="region of interest" description="Disordered" evidence="7">
    <location>
        <begin position="212"/>
        <end position="231"/>
    </location>
</feature>
<evidence type="ECO:0000256" key="6">
    <source>
        <dbReference type="ARBA" id="ARBA00023014"/>
    </source>
</evidence>
<evidence type="ECO:0000313" key="9">
    <source>
        <dbReference type="EMBL" id="SCZ68900.1"/>
    </source>
</evidence>
<dbReference type="EMBL" id="FMWG01000008">
    <property type="protein sequence ID" value="SCZ68900.1"/>
    <property type="molecule type" value="Genomic_DNA"/>
</dbReference>
<feature type="compositionally biased region" description="Basic residues" evidence="7">
    <location>
        <begin position="212"/>
        <end position="226"/>
    </location>
</feature>
<sequence length="386" mass="41188">MSGAPKVYGWCPGALRPMMSGDGLIVRLRAPLGRLSQRQAHGIADLSLSCGNGLMDLSSRGNLQLRGITEGSHAKLLCGLDKLDLLDTDVTQEARRNILCTPLWQQGDLTHQVADQLADALSKASDLALPSKFGFAVDCGLTPVLQDISADIRFEYHTDTEVLLVADGAPTGRPTPVADAAEAAVELALWFLSHGGAPEGRGRMHRLIARRGPPHAHGTRRRKSALKPRPGTTASGCFVGLEFGQISAETLHQLADRSALRLTPWHMLLLEEVNQITPLPGLILEATDPRLQVFACTGAPGCLQALSSTRALARDLVEHIPPGQTLHISGCEKGCAYPKTASLVLRATETDCFDLIHNGTAADESKMSPLDAAALRASPDLLQKSP</sequence>
<dbReference type="InterPro" id="IPR012798">
    <property type="entry name" value="Cbl_synth_CobG-like"/>
</dbReference>
<evidence type="ECO:0000256" key="1">
    <source>
        <dbReference type="ARBA" id="ARBA00022485"/>
    </source>
</evidence>
<evidence type="ECO:0000256" key="4">
    <source>
        <dbReference type="ARBA" id="ARBA00023002"/>
    </source>
</evidence>
<gene>
    <name evidence="9" type="ORF">SAMN04488118_108131</name>
</gene>
<dbReference type="InterPro" id="IPR036136">
    <property type="entry name" value="Nit/Sulf_reduc_fer-like_dom_sf"/>
</dbReference>
<feature type="domain" description="Nitrite/Sulfite reductase ferredoxin-like" evidence="8">
    <location>
        <begin position="17"/>
        <end position="77"/>
    </location>
</feature>
<dbReference type="InterPro" id="IPR051329">
    <property type="entry name" value="NIR_SIR_4Fe-4S"/>
</dbReference>
<keyword evidence="5" id="KW-0408">Iron</keyword>
<dbReference type="SUPFAM" id="SSF56014">
    <property type="entry name" value="Nitrite and sulphite reductase 4Fe-4S domain-like"/>
    <property type="match status" value="1"/>
</dbReference>
<keyword evidence="2" id="KW-0349">Heme</keyword>
<dbReference type="AlphaFoldDB" id="A0A1G5R508"/>
<dbReference type="PANTHER" id="PTHR32439:SF9">
    <property type="entry name" value="BLR3264 PROTEIN"/>
    <property type="match status" value="1"/>
</dbReference>
<keyword evidence="1" id="KW-0004">4Fe-4S</keyword>
<keyword evidence="10" id="KW-1185">Reference proteome</keyword>
<dbReference type="PANTHER" id="PTHR32439">
    <property type="entry name" value="FERREDOXIN--NITRITE REDUCTASE, CHLOROPLASTIC"/>
    <property type="match status" value="1"/>
</dbReference>
<evidence type="ECO:0000256" key="5">
    <source>
        <dbReference type="ARBA" id="ARBA00023004"/>
    </source>
</evidence>
<organism evidence="9 10">
    <name type="scientific">Epibacterium ulvae</name>
    <dbReference type="NCBI Taxonomy" id="1156985"/>
    <lineage>
        <taxon>Bacteria</taxon>
        <taxon>Pseudomonadati</taxon>
        <taxon>Pseudomonadota</taxon>
        <taxon>Alphaproteobacteria</taxon>
        <taxon>Rhodobacterales</taxon>
        <taxon>Roseobacteraceae</taxon>
        <taxon>Epibacterium</taxon>
    </lineage>
</organism>
<dbReference type="STRING" id="1156985.SAMN04488118_108131"/>
<evidence type="ECO:0000256" key="3">
    <source>
        <dbReference type="ARBA" id="ARBA00022723"/>
    </source>
</evidence>
<dbReference type="SUPFAM" id="SSF55124">
    <property type="entry name" value="Nitrite/Sulfite reductase N-terminal domain-like"/>
    <property type="match status" value="1"/>
</dbReference>
<keyword evidence="4" id="KW-0560">Oxidoreductase</keyword>
<dbReference type="NCBIfam" id="TIGR02435">
    <property type="entry name" value="CobG"/>
    <property type="match status" value="1"/>
</dbReference>
<name>A0A1G5R508_9RHOB</name>
<dbReference type="Gene3D" id="3.30.413.10">
    <property type="entry name" value="Sulfite Reductase Hemoprotein, domain 1"/>
    <property type="match status" value="1"/>
</dbReference>
<protein>
    <submittedName>
        <fullName evidence="9">Precorrin-3B synthase</fullName>
    </submittedName>
</protein>
<evidence type="ECO:0000259" key="8">
    <source>
        <dbReference type="Pfam" id="PF03460"/>
    </source>
</evidence>
<dbReference type="Gene3D" id="3.90.480.20">
    <property type="match status" value="1"/>
</dbReference>
<keyword evidence="3" id="KW-0479">Metal-binding</keyword>